<dbReference type="PROSITE" id="PS50110">
    <property type="entry name" value="RESPONSE_REGULATORY"/>
    <property type="match status" value="1"/>
</dbReference>
<evidence type="ECO:0000313" key="3">
    <source>
        <dbReference type="EMBL" id="KIA96733.1"/>
    </source>
</evidence>
<evidence type="ECO:0000259" key="2">
    <source>
        <dbReference type="PROSITE" id="PS50110"/>
    </source>
</evidence>
<sequence>MFKNVLIAEDHEIVNLSLRNALTDLGITITNNDYVFYCDAALTRVQKALNEGNPYELIITDLSFDEEPTAQKINNGRELIKAVRAIQPDLKVLVFSIENRALIANALFKELNIDAFVPKARHDAKDLKLAIESIYKHKKYHSPNLRQKQANAHVFTEYDKAIVALLLEGRTQKEMPDLLKQKKLEPSGLSSIEKRINLIKTTLNISNNGQLIAHCIANKII</sequence>
<comment type="caution">
    <text evidence="3">The sequence shown here is derived from an EMBL/GenBank/DDBJ whole genome shotgun (WGS) entry which is preliminary data.</text>
</comment>
<dbReference type="RefSeq" id="WP_039471563.1">
    <property type="nucleotide sequence ID" value="NZ_JSYN01000002.1"/>
</dbReference>
<dbReference type="InterPro" id="IPR011006">
    <property type="entry name" value="CheY-like_superfamily"/>
</dbReference>
<gene>
    <name evidence="3" type="ORF">OC25_03180</name>
</gene>
<keyword evidence="4" id="KW-1185">Reference proteome</keyword>
<dbReference type="SUPFAM" id="SSF52172">
    <property type="entry name" value="CheY-like"/>
    <property type="match status" value="1"/>
</dbReference>
<dbReference type="InterPro" id="IPR001789">
    <property type="entry name" value="Sig_transdc_resp-reg_receiver"/>
</dbReference>
<dbReference type="Proteomes" id="UP000031246">
    <property type="component" value="Unassembled WGS sequence"/>
</dbReference>
<name>A0A0C1FY32_9SPHI</name>
<organism evidence="3 4">
    <name type="scientific">Pedobacter kyungheensis</name>
    <dbReference type="NCBI Taxonomy" id="1069985"/>
    <lineage>
        <taxon>Bacteria</taxon>
        <taxon>Pseudomonadati</taxon>
        <taxon>Bacteroidota</taxon>
        <taxon>Sphingobacteriia</taxon>
        <taxon>Sphingobacteriales</taxon>
        <taxon>Sphingobacteriaceae</taxon>
        <taxon>Pedobacter</taxon>
    </lineage>
</organism>
<dbReference type="GO" id="GO:0000160">
    <property type="term" value="P:phosphorelay signal transduction system"/>
    <property type="evidence" value="ECO:0007669"/>
    <property type="project" value="InterPro"/>
</dbReference>
<feature type="domain" description="Response regulatory" evidence="2">
    <location>
        <begin position="4"/>
        <end position="134"/>
    </location>
</feature>
<dbReference type="EMBL" id="JSYN01000002">
    <property type="protein sequence ID" value="KIA96733.1"/>
    <property type="molecule type" value="Genomic_DNA"/>
</dbReference>
<accession>A0A0C1FY32</accession>
<proteinExistence type="predicted"/>
<feature type="modified residue" description="4-aspartylphosphate" evidence="1">
    <location>
        <position position="61"/>
    </location>
</feature>
<evidence type="ECO:0000256" key="1">
    <source>
        <dbReference type="PROSITE-ProRule" id="PRU00169"/>
    </source>
</evidence>
<reference evidence="3 4" key="1">
    <citation type="submission" date="2014-10" db="EMBL/GenBank/DDBJ databases">
        <title>Pedobacter Kyungheensis.</title>
        <authorList>
            <person name="Anderson B.M."/>
            <person name="Newman J.D."/>
        </authorList>
    </citation>
    <scope>NUCLEOTIDE SEQUENCE [LARGE SCALE GENOMIC DNA]</scope>
    <source>
        <strain evidence="3 4">KACC 16221</strain>
    </source>
</reference>
<dbReference type="Gene3D" id="3.40.50.2300">
    <property type="match status" value="1"/>
</dbReference>
<protein>
    <submittedName>
        <fullName evidence="3">Transcriptional regulator</fullName>
    </submittedName>
</protein>
<keyword evidence="1" id="KW-0597">Phosphoprotein</keyword>
<evidence type="ECO:0000313" key="4">
    <source>
        <dbReference type="Proteomes" id="UP000031246"/>
    </source>
</evidence>
<dbReference type="OrthoDB" id="659223at2"/>
<dbReference type="AlphaFoldDB" id="A0A0C1FY32"/>